<proteinExistence type="predicted"/>
<name>A0A182S355_ANOFN</name>
<reference evidence="2" key="1">
    <citation type="submission" date="2020-05" db="UniProtKB">
        <authorList>
            <consortium name="EnsemblMetazoa"/>
        </authorList>
    </citation>
    <scope>IDENTIFICATION</scope>
    <source>
        <strain evidence="2">FUMOZ</strain>
    </source>
</reference>
<protein>
    <submittedName>
        <fullName evidence="2">Uncharacterized protein</fullName>
    </submittedName>
</protein>
<sequence length="79" mass="9032">MPRTCAEILTNFYSELARLLSSLIGVERAFHPSHAKKLQFGQRECENGLQKKGDDHTNSPNTKRDLLTRERDVDLTSFV</sequence>
<organism evidence="2">
    <name type="scientific">Anopheles funestus</name>
    <name type="common">African malaria mosquito</name>
    <dbReference type="NCBI Taxonomy" id="62324"/>
    <lineage>
        <taxon>Eukaryota</taxon>
        <taxon>Metazoa</taxon>
        <taxon>Ecdysozoa</taxon>
        <taxon>Arthropoda</taxon>
        <taxon>Hexapoda</taxon>
        <taxon>Insecta</taxon>
        <taxon>Pterygota</taxon>
        <taxon>Neoptera</taxon>
        <taxon>Endopterygota</taxon>
        <taxon>Diptera</taxon>
        <taxon>Nematocera</taxon>
        <taxon>Culicoidea</taxon>
        <taxon>Culicidae</taxon>
        <taxon>Anophelinae</taxon>
        <taxon>Anopheles</taxon>
    </lineage>
</organism>
<feature type="region of interest" description="Disordered" evidence="1">
    <location>
        <begin position="45"/>
        <end position="67"/>
    </location>
</feature>
<dbReference type="EnsemblMetazoa" id="AFUN014867-RA">
    <property type="protein sequence ID" value="AFUN014867-PA"/>
    <property type="gene ID" value="AFUN014867"/>
</dbReference>
<accession>A0A182S355</accession>
<evidence type="ECO:0000256" key="1">
    <source>
        <dbReference type="SAM" id="MobiDB-lite"/>
    </source>
</evidence>
<evidence type="ECO:0000313" key="2">
    <source>
        <dbReference type="EnsemblMetazoa" id="AFUN014867-PA"/>
    </source>
</evidence>
<dbReference type="AlphaFoldDB" id="A0A182S355"/>
<dbReference type="VEuPathDB" id="VectorBase:AFUN014867"/>